<evidence type="ECO:0000256" key="2">
    <source>
        <dbReference type="ARBA" id="ARBA00022603"/>
    </source>
</evidence>
<dbReference type="Pfam" id="PF17827">
    <property type="entry name" value="PrmC_N"/>
    <property type="match status" value="1"/>
</dbReference>
<reference evidence="8 9" key="1">
    <citation type="submission" date="2022-05" db="EMBL/GenBank/DDBJ databases">
        <authorList>
            <person name="Park J.-S."/>
        </authorList>
    </citation>
    <scope>NUCLEOTIDE SEQUENCE [LARGE SCALE GENOMIC DNA]</scope>
    <source>
        <strain evidence="8 9">2012CJ35-5</strain>
    </source>
</reference>
<evidence type="ECO:0000313" key="9">
    <source>
        <dbReference type="Proteomes" id="UP001203607"/>
    </source>
</evidence>
<dbReference type="InterPro" id="IPR050320">
    <property type="entry name" value="N5-glutamine_MTase"/>
</dbReference>
<dbReference type="NCBIfam" id="TIGR00536">
    <property type="entry name" value="hemK_fam"/>
    <property type="match status" value="1"/>
</dbReference>
<dbReference type="Gene3D" id="1.10.8.10">
    <property type="entry name" value="DNA helicase RuvA subunit, C-terminal domain"/>
    <property type="match status" value="1"/>
</dbReference>
<evidence type="ECO:0000256" key="3">
    <source>
        <dbReference type="ARBA" id="ARBA00022679"/>
    </source>
</evidence>
<keyword evidence="3 8" id="KW-0808">Transferase</keyword>
<feature type="domain" description="Methyltransferase small" evidence="6">
    <location>
        <begin position="112"/>
        <end position="199"/>
    </location>
</feature>
<keyword evidence="4" id="KW-0949">S-adenosyl-L-methionine</keyword>
<dbReference type="InterPro" id="IPR029063">
    <property type="entry name" value="SAM-dependent_MTases_sf"/>
</dbReference>
<dbReference type="RefSeq" id="WP_249656251.1">
    <property type="nucleotide sequence ID" value="NZ_JAMFMA010000001.1"/>
</dbReference>
<dbReference type="EC" id="2.1.1.297" evidence="1"/>
<proteinExistence type="predicted"/>
<comment type="caution">
    <text evidence="8">The sequence shown here is derived from an EMBL/GenBank/DDBJ whole genome shotgun (WGS) entry which is preliminary data.</text>
</comment>
<dbReference type="PANTHER" id="PTHR18895:SF74">
    <property type="entry name" value="MTRF1L RELEASE FACTOR GLUTAMINE METHYLTRANSFERASE"/>
    <property type="match status" value="1"/>
</dbReference>
<dbReference type="GO" id="GO:0102559">
    <property type="term" value="F:peptide chain release factor N(5)-glutamine methyltransferase activity"/>
    <property type="evidence" value="ECO:0007669"/>
    <property type="project" value="UniProtKB-EC"/>
</dbReference>
<dbReference type="PROSITE" id="PS00092">
    <property type="entry name" value="N6_MTASE"/>
    <property type="match status" value="1"/>
</dbReference>
<evidence type="ECO:0000256" key="1">
    <source>
        <dbReference type="ARBA" id="ARBA00012771"/>
    </source>
</evidence>
<dbReference type="InterPro" id="IPR002052">
    <property type="entry name" value="DNA_methylase_N6_adenine_CS"/>
</dbReference>
<dbReference type="GO" id="GO:0032259">
    <property type="term" value="P:methylation"/>
    <property type="evidence" value="ECO:0007669"/>
    <property type="project" value="UniProtKB-KW"/>
</dbReference>
<keyword evidence="2 8" id="KW-0489">Methyltransferase</keyword>
<dbReference type="SUPFAM" id="SSF53335">
    <property type="entry name" value="S-adenosyl-L-methionine-dependent methyltransferases"/>
    <property type="match status" value="1"/>
</dbReference>
<dbReference type="InterPro" id="IPR019874">
    <property type="entry name" value="RF_methyltr_PrmC"/>
</dbReference>
<evidence type="ECO:0000256" key="4">
    <source>
        <dbReference type="ARBA" id="ARBA00022691"/>
    </source>
</evidence>
<dbReference type="EMBL" id="JAMFMA010000001">
    <property type="protein sequence ID" value="MCL6273076.1"/>
    <property type="molecule type" value="Genomic_DNA"/>
</dbReference>
<dbReference type="CDD" id="cd02440">
    <property type="entry name" value="AdoMet_MTases"/>
    <property type="match status" value="1"/>
</dbReference>
<dbReference type="PANTHER" id="PTHR18895">
    <property type="entry name" value="HEMK METHYLTRANSFERASE"/>
    <property type="match status" value="1"/>
</dbReference>
<dbReference type="Gene3D" id="3.40.50.150">
    <property type="entry name" value="Vaccinia Virus protein VP39"/>
    <property type="match status" value="1"/>
</dbReference>
<dbReference type="InterPro" id="IPR040758">
    <property type="entry name" value="PrmC_N"/>
</dbReference>
<accession>A0ABT0PP85</accession>
<keyword evidence="9" id="KW-1185">Reference proteome</keyword>
<evidence type="ECO:0000259" key="7">
    <source>
        <dbReference type="Pfam" id="PF17827"/>
    </source>
</evidence>
<dbReference type="Proteomes" id="UP001203607">
    <property type="component" value="Unassembled WGS sequence"/>
</dbReference>
<feature type="domain" description="Release factor glutamine methyltransferase N-terminal" evidence="7">
    <location>
        <begin position="29"/>
        <end position="76"/>
    </location>
</feature>
<name>A0ABT0PP85_9FLAO</name>
<sequence>MLLRDIKNIFHKELDEIYPKEEVDSFFYSCVEHYLGHERFILVVQPNLTLTKDEEEPLFYALSEIKKEKPLQYILGVAHFMGMDFSVNSHVLIPRPETEELVEWIVSEVTAMREVSELKILDIGTGSGCIAIALAKRLPQAHITAIDVSIEALKVAEANAKSNNVSIKFKNQDVLDPNFNLETKFHIIVSNPPYVRELEKESIKSNVKNFEPHLALFVKDEDPLLFYRVITNIARNSLLLKGHIYFEINQYLGSQTQALLEAANFSEIELRKDIFGNERMLKGCYQ</sequence>
<evidence type="ECO:0000313" key="8">
    <source>
        <dbReference type="EMBL" id="MCL6273076.1"/>
    </source>
</evidence>
<comment type="catalytic activity">
    <reaction evidence="5">
        <text>L-glutaminyl-[peptide chain release factor] + S-adenosyl-L-methionine = N(5)-methyl-L-glutaminyl-[peptide chain release factor] + S-adenosyl-L-homocysteine + H(+)</text>
        <dbReference type="Rhea" id="RHEA:42896"/>
        <dbReference type="Rhea" id="RHEA-COMP:10271"/>
        <dbReference type="Rhea" id="RHEA-COMP:10272"/>
        <dbReference type="ChEBI" id="CHEBI:15378"/>
        <dbReference type="ChEBI" id="CHEBI:30011"/>
        <dbReference type="ChEBI" id="CHEBI:57856"/>
        <dbReference type="ChEBI" id="CHEBI:59789"/>
        <dbReference type="ChEBI" id="CHEBI:61891"/>
        <dbReference type="EC" id="2.1.1.297"/>
    </reaction>
</comment>
<protein>
    <recommendedName>
        <fullName evidence="1">peptide chain release factor N(5)-glutamine methyltransferase</fullName>
        <ecNumber evidence="1">2.1.1.297</ecNumber>
    </recommendedName>
</protein>
<gene>
    <name evidence="8" type="primary">prmC</name>
    <name evidence="8" type="ORF">M3P19_03595</name>
</gene>
<dbReference type="Pfam" id="PF05175">
    <property type="entry name" value="MTS"/>
    <property type="match status" value="1"/>
</dbReference>
<evidence type="ECO:0000256" key="5">
    <source>
        <dbReference type="ARBA" id="ARBA00048391"/>
    </source>
</evidence>
<dbReference type="InterPro" id="IPR004556">
    <property type="entry name" value="HemK-like"/>
</dbReference>
<dbReference type="NCBIfam" id="TIGR03534">
    <property type="entry name" value="RF_mod_PrmC"/>
    <property type="match status" value="1"/>
</dbReference>
<evidence type="ECO:0000259" key="6">
    <source>
        <dbReference type="Pfam" id="PF05175"/>
    </source>
</evidence>
<dbReference type="InterPro" id="IPR007848">
    <property type="entry name" value="Small_mtfrase_dom"/>
</dbReference>
<organism evidence="8 9">
    <name type="scientific">Flagellimonas spongiicola</name>
    <dbReference type="NCBI Taxonomy" id="2942208"/>
    <lineage>
        <taxon>Bacteria</taxon>
        <taxon>Pseudomonadati</taxon>
        <taxon>Bacteroidota</taxon>
        <taxon>Flavobacteriia</taxon>
        <taxon>Flavobacteriales</taxon>
        <taxon>Flavobacteriaceae</taxon>
        <taxon>Flagellimonas</taxon>
    </lineage>
</organism>